<dbReference type="AlphaFoldDB" id="A0A2A9DTM6"/>
<reference evidence="2 3" key="1">
    <citation type="submission" date="2017-10" db="EMBL/GenBank/DDBJ databases">
        <title>Sequencing the genomes of 1000 actinobacteria strains.</title>
        <authorList>
            <person name="Klenk H.-P."/>
        </authorList>
    </citation>
    <scope>NUCLEOTIDE SEQUENCE [LARGE SCALE GENOMIC DNA]</scope>
    <source>
        <strain evidence="2 3">DSM 21798</strain>
    </source>
</reference>
<evidence type="ECO:0000259" key="1">
    <source>
        <dbReference type="PROSITE" id="PS51819"/>
    </source>
</evidence>
<dbReference type="InterPro" id="IPR037523">
    <property type="entry name" value="VOC_core"/>
</dbReference>
<keyword evidence="2" id="KW-0223">Dioxygenase</keyword>
<gene>
    <name evidence="2" type="ORF">ATJ78_0968</name>
</gene>
<dbReference type="InterPro" id="IPR029068">
    <property type="entry name" value="Glyas_Bleomycin-R_OHBP_Dase"/>
</dbReference>
<organism evidence="2 3">
    <name type="scientific">Paramicrobacterium agarici</name>
    <dbReference type="NCBI Taxonomy" id="630514"/>
    <lineage>
        <taxon>Bacteria</taxon>
        <taxon>Bacillati</taxon>
        <taxon>Actinomycetota</taxon>
        <taxon>Actinomycetes</taxon>
        <taxon>Micrococcales</taxon>
        <taxon>Microbacteriaceae</taxon>
        <taxon>Paramicrobacterium</taxon>
    </lineage>
</organism>
<protein>
    <submittedName>
        <fullName evidence="2">Catechol 2,3-dioxygenase-like lactoylglutathione lyase family enzyme</fullName>
    </submittedName>
</protein>
<dbReference type="GO" id="GO:0016829">
    <property type="term" value="F:lyase activity"/>
    <property type="evidence" value="ECO:0007669"/>
    <property type="project" value="UniProtKB-KW"/>
</dbReference>
<evidence type="ECO:0000313" key="2">
    <source>
        <dbReference type="EMBL" id="PFG30048.1"/>
    </source>
</evidence>
<keyword evidence="2" id="KW-0560">Oxidoreductase</keyword>
<feature type="domain" description="VOC" evidence="1">
    <location>
        <begin position="8"/>
        <end position="129"/>
    </location>
</feature>
<dbReference type="Pfam" id="PF00903">
    <property type="entry name" value="Glyoxalase"/>
    <property type="match status" value="1"/>
</dbReference>
<dbReference type="InterPro" id="IPR004360">
    <property type="entry name" value="Glyas_Fos-R_dOase_dom"/>
</dbReference>
<dbReference type="PROSITE" id="PS51819">
    <property type="entry name" value="VOC"/>
    <property type="match status" value="1"/>
</dbReference>
<dbReference type="GO" id="GO:0051213">
    <property type="term" value="F:dioxygenase activity"/>
    <property type="evidence" value="ECO:0007669"/>
    <property type="project" value="UniProtKB-KW"/>
</dbReference>
<sequence length="130" mass="14289">MSTPGIRSIHHVTLSVSDIDASVAWYRDVLGFDVIKQLRHNGLEKALLHIGDVLVTFVGHGDAAEPGEFSERRVGLDHLSFGVDADAIEAWAEHLESHGVTWSPIVDGLSGRVLSFRDPDNIALEFYTIE</sequence>
<comment type="caution">
    <text evidence="2">The sequence shown here is derived from an EMBL/GenBank/DDBJ whole genome shotgun (WGS) entry which is preliminary data.</text>
</comment>
<keyword evidence="3" id="KW-1185">Reference proteome</keyword>
<dbReference type="PANTHER" id="PTHR21366:SF14">
    <property type="entry name" value="GLYOXALASE DOMAIN-CONTAINING PROTEIN 5"/>
    <property type="match status" value="1"/>
</dbReference>
<dbReference type="EMBL" id="PDJE01000001">
    <property type="protein sequence ID" value="PFG30048.1"/>
    <property type="molecule type" value="Genomic_DNA"/>
</dbReference>
<dbReference type="SUPFAM" id="SSF54593">
    <property type="entry name" value="Glyoxalase/Bleomycin resistance protein/Dihydroxybiphenyl dioxygenase"/>
    <property type="match status" value="1"/>
</dbReference>
<dbReference type="PANTHER" id="PTHR21366">
    <property type="entry name" value="GLYOXALASE FAMILY PROTEIN"/>
    <property type="match status" value="1"/>
</dbReference>
<evidence type="ECO:0000313" key="3">
    <source>
        <dbReference type="Proteomes" id="UP000221369"/>
    </source>
</evidence>
<name>A0A2A9DTM6_9MICO</name>
<accession>A0A2A9DTM6</accession>
<dbReference type="RefSeq" id="WP_098406558.1">
    <property type="nucleotide sequence ID" value="NZ_PDJE01000001.1"/>
</dbReference>
<keyword evidence="2" id="KW-0456">Lyase</keyword>
<dbReference type="Gene3D" id="3.10.180.10">
    <property type="entry name" value="2,3-Dihydroxybiphenyl 1,2-Dioxygenase, domain 1"/>
    <property type="match status" value="1"/>
</dbReference>
<dbReference type="InterPro" id="IPR050383">
    <property type="entry name" value="GlyoxalaseI/FosfomycinResist"/>
</dbReference>
<proteinExistence type="predicted"/>
<dbReference type="Proteomes" id="UP000221369">
    <property type="component" value="Unassembled WGS sequence"/>
</dbReference>